<dbReference type="AlphaFoldDB" id="A0A9D7S8Y1"/>
<evidence type="ECO:0000313" key="5">
    <source>
        <dbReference type="Proteomes" id="UP000808349"/>
    </source>
</evidence>
<name>A0A9D7S8Y1_9BACT</name>
<evidence type="ECO:0000256" key="1">
    <source>
        <dbReference type="ARBA" id="ARBA00009353"/>
    </source>
</evidence>
<sequence length="310" mass="34477">MVSNAEKYKILIIGGSGLIGRALTEHLEHQGHEVSWLGRHANHTSHRKSYEWDLQAGTYDPHAFQDVDIFINLAGSSISDGLWTAKRKLDILNSRIDAIQVLLKGLHSSANRPQLIINGSAIGYYGSQPLAKLDESSSPGSNDILSQIVKKWEAKAEDLSSYTERLVIARTGLVLSNKGGLWTKLIMTKAIRLFNWFGNGHQMYSWIHIDDYCKAISFIITHPSICGPVNLTAPHPSSQKNLMQSIRANLHSISFGFGIPVFALKMFLGDLASMLMTDAYVLPTKLLQQGFQFDYPSVDKAVQKLMKLVK</sequence>
<dbReference type="Pfam" id="PF08338">
    <property type="entry name" value="DUF1731"/>
    <property type="match status" value="1"/>
</dbReference>
<dbReference type="PANTHER" id="PTHR11092:SF0">
    <property type="entry name" value="EPIMERASE FAMILY PROTEIN SDR39U1"/>
    <property type="match status" value="1"/>
</dbReference>
<protein>
    <submittedName>
        <fullName evidence="4">TIGR01777 family protein</fullName>
    </submittedName>
</protein>
<accession>A0A9D7S8Y1</accession>
<dbReference type="Proteomes" id="UP000808349">
    <property type="component" value="Unassembled WGS sequence"/>
</dbReference>
<dbReference type="InterPro" id="IPR036291">
    <property type="entry name" value="NAD(P)-bd_dom_sf"/>
</dbReference>
<evidence type="ECO:0000259" key="2">
    <source>
        <dbReference type="Pfam" id="PF01370"/>
    </source>
</evidence>
<feature type="domain" description="NAD-dependent epimerase/dehydratase" evidence="2">
    <location>
        <begin position="10"/>
        <end position="223"/>
    </location>
</feature>
<evidence type="ECO:0000313" key="4">
    <source>
        <dbReference type="EMBL" id="MBK9717335.1"/>
    </source>
</evidence>
<dbReference type="InterPro" id="IPR013549">
    <property type="entry name" value="DUF1731"/>
</dbReference>
<dbReference type="SUPFAM" id="SSF51735">
    <property type="entry name" value="NAD(P)-binding Rossmann-fold domains"/>
    <property type="match status" value="1"/>
</dbReference>
<evidence type="ECO:0000259" key="3">
    <source>
        <dbReference type="Pfam" id="PF08338"/>
    </source>
</evidence>
<reference evidence="4 5" key="1">
    <citation type="submission" date="2020-10" db="EMBL/GenBank/DDBJ databases">
        <title>Connecting structure to function with the recovery of over 1000 high-quality activated sludge metagenome-assembled genomes encoding full-length rRNA genes using long-read sequencing.</title>
        <authorList>
            <person name="Singleton C.M."/>
            <person name="Petriglieri F."/>
            <person name="Kristensen J.M."/>
            <person name="Kirkegaard R.H."/>
            <person name="Michaelsen T.Y."/>
            <person name="Andersen M.H."/>
            <person name="Karst S.M."/>
            <person name="Dueholm M.S."/>
            <person name="Nielsen P.H."/>
            <person name="Albertsen M."/>
        </authorList>
    </citation>
    <scope>NUCLEOTIDE SEQUENCE [LARGE SCALE GENOMIC DNA]</scope>
    <source>
        <strain evidence="4">Ribe_18-Q3-R11-54_BAT3C.373</strain>
    </source>
</reference>
<dbReference type="InterPro" id="IPR001509">
    <property type="entry name" value="Epimerase_deHydtase"/>
</dbReference>
<dbReference type="NCBIfam" id="TIGR01777">
    <property type="entry name" value="yfcH"/>
    <property type="match status" value="1"/>
</dbReference>
<organism evidence="4 5">
    <name type="scientific">Candidatus Defluviibacterium haderslevense</name>
    <dbReference type="NCBI Taxonomy" id="2981993"/>
    <lineage>
        <taxon>Bacteria</taxon>
        <taxon>Pseudomonadati</taxon>
        <taxon>Bacteroidota</taxon>
        <taxon>Saprospiria</taxon>
        <taxon>Saprospirales</taxon>
        <taxon>Saprospiraceae</taxon>
        <taxon>Candidatus Defluviibacterium</taxon>
    </lineage>
</organism>
<dbReference type="Gene3D" id="3.40.50.720">
    <property type="entry name" value="NAD(P)-binding Rossmann-like Domain"/>
    <property type="match status" value="1"/>
</dbReference>
<comment type="caution">
    <text evidence="4">The sequence shown here is derived from an EMBL/GenBank/DDBJ whole genome shotgun (WGS) entry which is preliminary data.</text>
</comment>
<dbReference type="EMBL" id="JADKFW010000004">
    <property type="protein sequence ID" value="MBK9717335.1"/>
    <property type="molecule type" value="Genomic_DNA"/>
</dbReference>
<comment type="similarity">
    <text evidence="1">Belongs to the NAD(P)-dependent epimerase/dehydratase family. SDR39U1 subfamily.</text>
</comment>
<gene>
    <name evidence="4" type="ORF">IPO85_07460</name>
</gene>
<dbReference type="PANTHER" id="PTHR11092">
    <property type="entry name" value="SUGAR NUCLEOTIDE EPIMERASE RELATED"/>
    <property type="match status" value="1"/>
</dbReference>
<dbReference type="InterPro" id="IPR010099">
    <property type="entry name" value="SDR39U1"/>
</dbReference>
<feature type="domain" description="DUF1731" evidence="3">
    <location>
        <begin position="259"/>
        <end position="304"/>
    </location>
</feature>
<dbReference type="Pfam" id="PF01370">
    <property type="entry name" value="Epimerase"/>
    <property type="match status" value="1"/>
</dbReference>
<proteinExistence type="inferred from homology"/>